<dbReference type="Proteomes" id="UP000249557">
    <property type="component" value="Unassembled WGS sequence"/>
</dbReference>
<dbReference type="EMBL" id="QFNK01000148">
    <property type="protein sequence ID" value="PZO85411.1"/>
    <property type="molecule type" value="Genomic_DNA"/>
</dbReference>
<dbReference type="AlphaFoldDB" id="A0A2W5BQ79"/>
<sequence length="90" mass="10008">MKKLMIAAMSVLLLASCGDEQWSGFVYPNKFNFTERQTIGPFTSFEECQTAAKAEIAKLDAPDNAEYECGRNCEDIYGGDGPQVCKETRK</sequence>
<evidence type="ECO:0000313" key="1">
    <source>
        <dbReference type="EMBL" id="PZO85411.1"/>
    </source>
</evidence>
<protein>
    <recommendedName>
        <fullName evidence="3">Lipoprotein</fullName>
    </recommendedName>
</protein>
<proteinExistence type="predicted"/>
<comment type="caution">
    <text evidence="1">The sequence shown here is derived from an EMBL/GenBank/DDBJ whole genome shotgun (WGS) entry which is preliminary data.</text>
</comment>
<reference evidence="1 2" key="1">
    <citation type="submission" date="2017-08" db="EMBL/GenBank/DDBJ databases">
        <title>Infants hospitalized years apart are colonized by the same room-sourced microbial strains.</title>
        <authorList>
            <person name="Brooks B."/>
            <person name="Olm M.R."/>
            <person name="Firek B.A."/>
            <person name="Baker R."/>
            <person name="Thomas B.C."/>
            <person name="Morowitz M.J."/>
            <person name="Banfield J.F."/>
        </authorList>
    </citation>
    <scope>NUCLEOTIDE SEQUENCE [LARGE SCALE GENOMIC DNA]</scope>
    <source>
        <strain evidence="1">S2_018_000_R2_104</strain>
    </source>
</reference>
<organism evidence="1 2">
    <name type="scientific">Micavibrio aeruginosavorus</name>
    <dbReference type="NCBI Taxonomy" id="349221"/>
    <lineage>
        <taxon>Bacteria</taxon>
        <taxon>Pseudomonadati</taxon>
        <taxon>Bdellovibrionota</taxon>
        <taxon>Bdellovibrionia</taxon>
        <taxon>Bdellovibrionales</taxon>
        <taxon>Pseudobdellovibrionaceae</taxon>
        <taxon>Micavibrio</taxon>
    </lineage>
</organism>
<accession>A0A2W5BQ79</accession>
<evidence type="ECO:0000313" key="2">
    <source>
        <dbReference type="Proteomes" id="UP000249557"/>
    </source>
</evidence>
<evidence type="ECO:0008006" key="3">
    <source>
        <dbReference type="Google" id="ProtNLM"/>
    </source>
</evidence>
<name>A0A2W5BQ79_9BACT</name>
<dbReference type="PROSITE" id="PS51257">
    <property type="entry name" value="PROKAR_LIPOPROTEIN"/>
    <property type="match status" value="1"/>
</dbReference>
<gene>
    <name evidence="1" type="ORF">DI626_07480</name>
</gene>